<dbReference type="PANTHER" id="PTHR22807">
    <property type="entry name" value="NOP2 YEAST -RELATED NOL1/NOP2/FMU SUN DOMAIN-CONTAINING"/>
    <property type="match status" value="1"/>
</dbReference>
<accession>A0A8E0RXL7</accession>
<dbReference type="InterPro" id="IPR049561">
    <property type="entry name" value="NSUN5_7_fdxn-like"/>
</dbReference>
<evidence type="ECO:0000256" key="3">
    <source>
        <dbReference type="ARBA" id="ARBA00022691"/>
    </source>
</evidence>
<dbReference type="SUPFAM" id="SSF53335">
    <property type="entry name" value="S-adenosyl-L-methionine-dependent methyltransferases"/>
    <property type="match status" value="1"/>
</dbReference>
<sequence>MASNHEEFFYPEAAYLVCLVLGRNCRIKTALYETNFRTDLRRLYALGCNTLNNYISLTNVLTNSGLLSQTSDSSSHLTSKELDSSDACLQCTLCVLAHDLILGSKRAGNRQLLMRKMTSISGDPCALKKIRQAYRELKLNTAKQTDIACSASSYINAEDVQLPCYARVNLLLTTLSEVLDSLNALGFEQRRHDPTKDSYKRFLKRVKKLKATQFLLDHHLPEELLVFRAGSKLYQLDLVTSHRFILQDKASCIPPEILSPMCDEDVLDACAAPGNKTLQLIQKLSSKSTLFAVDRDPTR</sequence>
<dbReference type="InterPro" id="IPR029063">
    <property type="entry name" value="SAM-dependent_MTases_sf"/>
</dbReference>
<organism evidence="7 8">
    <name type="scientific">Fasciolopsis buskii</name>
    <dbReference type="NCBI Taxonomy" id="27845"/>
    <lineage>
        <taxon>Eukaryota</taxon>
        <taxon>Metazoa</taxon>
        <taxon>Spiralia</taxon>
        <taxon>Lophotrochozoa</taxon>
        <taxon>Platyhelminthes</taxon>
        <taxon>Trematoda</taxon>
        <taxon>Digenea</taxon>
        <taxon>Plagiorchiida</taxon>
        <taxon>Echinostomata</taxon>
        <taxon>Echinostomatoidea</taxon>
        <taxon>Fasciolidae</taxon>
        <taxon>Fasciolopsis</taxon>
    </lineage>
</organism>
<dbReference type="GO" id="GO:0070475">
    <property type="term" value="P:rRNA base methylation"/>
    <property type="evidence" value="ECO:0007669"/>
    <property type="project" value="TreeGrafter"/>
</dbReference>
<feature type="binding site" evidence="5">
    <location>
        <position position="294"/>
    </location>
    <ligand>
        <name>S-adenosyl-L-methionine</name>
        <dbReference type="ChEBI" id="CHEBI:59789"/>
    </ligand>
</feature>
<comment type="caution">
    <text evidence="5">Lacks conserved residue(s) required for the propagation of feature annotation.</text>
</comment>
<protein>
    <submittedName>
        <fullName evidence="7">Putative methyltransferase NSUN5</fullName>
    </submittedName>
</protein>
<evidence type="ECO:0000313" key="7">
    <source>
        <dbReference type="EMBL" id="KAA0195628.1"/>
    </source>
</evidence>
<reference evidence="7" key="1">
    <citation type="submission" date="2019-05" db="EMBL/GenBank/DDBJ databases">
        <title>Annotation for the trematode Fasciolopsis buski.</title>
        <authorList>
            <person name="Choi Y.-J."/>
        </authorList>
    </citation>
    <scope>NUCLEOTIDE SEQUENCE</scope>
    <source>
        <strain evidence="7">HT</strain>
        <tissue evidence="7">Whole worm</tissue>
    </source>
</reference>
<dbReference type="EMBL" id="LUCM01003559">
    <property type="protein sequence ID" value="KAA0195628.1"/>
    <property type="molecule type" value="Genomic_DNA"/>
</dbReference>
<dbReference type="AlphaFoldDB" id="A0A8E0RXL7"/>
<dbReference type="GO" id="GO:0005730">
    <property type="term" value="C:nucleolus"/>
    <property type="evidence" value="ECO:0007669"/>
    <property type="project" value="TreeGrafter"/>
</dbReference>
<dbReference type="Pfam" id="PF21148">
    <property type="entry name" value="NSUN5_fdxn-like"/>
    <property type="match status" value="1"/>
</dbReference>
<dbReference type="InterPro" id="IPR049560">
    <property type="entry name" value="MeTrfase_RsmB-F_NOP2_cat"/>
</dbReference>
<evidence type="ECO:0000256" key="1">
    <source>
        <dbReference type="ARBA" id="ARBA00022603"/>
    </source>
</evidence>
<evidence type="ECO:0000259" key="6">
    <source>
        <dbReference type="PROSITE" id="PS51686"/>
    </source>
</evidence>
<evidence type="ECO:0000256" key="4">
    <source>
        <dbReference type="ARBA" id="ARBA00022884"/>
    </source>
</evidence>
<dbReference type="GO" id="GO:0008173">
    <property type="term" value="F:RNA methyltransferase activity"/>
    <property type="evidence" value="ECO:0007669"/>
    <property type="project" value="InterPro"/>
</dbReference>
<proteinExistence type="inferred from homology"/>
<evidence type="ECO:0000256" key="5">
    <source>
        <dbReference type="PROSITE-ProRule" id="PRU01023"/>
    </source>
</evidence>
<dbReference type="OrthoDB" id="435282at2759"/>
<keyword evidence="2 5" id="KW-0808">Transferase</keyword>
<dbReference type="Gene3D" id="3.40.50.150">
    <property type="entry name" value="Vaccinia Virus protein VP39"/>
    <property type="match status" value="1"/>
</dbReference>
<keyword evidence="4 5" id="KW-0694">RNA-binding</keyword>
<dbReference type="Proteomes" id="UP000728185">
    <property type="component" value="Unassembled WGS sequence"/>
</dbReference>
<dbReference type="InterPro" id="IPR001678">
    <property type="entry name" value="MeTrfase_RsmB-F_NOP2_dom"/>
</dbReference>
<comment type="caution">
    <text evidence="7">The sequence shown here is derived from an EMBL/GenBank/DDBJ whole genome shotgun (WGS) entry which is preliminary data.</text>
</comment>
<comment type="similarity">
    <text evidence="5">Belongs to the class I-like SAM-binding methyltransferase superfamily. RsmB/NOP family.</text>
</comment>
<dbReference type="PANTHER" id="PTHR22807:SF4">
    <property type="entry name" value="28S RRNA (CYTOSINE-C(5))-METHYLTRANSFERASE"/>
    <property type="match status" value="1"/>
</dbReference>
<dbReference type="InterPro" id="IPR023267">
    <property type="entry name" value="RCMT"/>
</dbReference>
<dbReference type="Pfam" id="PF01189">
    <property type="entry name" value="Methyltr_RsmB-F"/>
    <property type="match status" value="1"/>
</dbReference>
<dbReference type="PROSITE" id="PS51686">
    <property type="entry name" value="SAM_MT_RSMB_NOP"/>
    <property type="match status" value="1"/>
</dbReference>
<name>A0A8E0RXL7_9TREM</name>
<dbReference type="Gene3D" id="3.30.70.1170">
    <property type="entry name" value="Sun protein, domain 3"/>
    <property type="match status" value="1"/>
</dbReference>
<feature type="binding site" evidence="5">
    <location>
        <begin position="270"/>
        <end position="276"/>
    </location>
    <ligand>
        <name>S-adenosyl-L-methionine</name>
        <dbReference type="ChEBI" id="CHEBI:59789"/>
    </ligand>
</feature>
<evidence type="ECO:0000256" key="2">
    <source>
        <dbReference type="ARBA" id="ARBA00022679"/>
    </source>
</evidence>
<evidence type="ECO:0000313" key="8">
    <source>
        <dbReference type="Proteomes" id="UP000728185"/>
    </source>
</evidence>
<keyword evidence="8" id="KW-1185">Reference proteome</keyword>
<dbReference type="GO" id="GO:0003723">
    <property type="term" value="F:RNA binding"/>
    <property type="evidence" value="ECO:0007669"/>
    <property type="project" value="UniProtKB-UniRule"/>
</dbReference>
<keyword evidence="3 5" id="KW-0949">S-adenosyl-L-methionine</keyword>
<feature type="domain" description="SAM-dependent MTase RsmB/NOP-type" evidence="6">
    <location>
        <begin position="154"/>
        <end position="299"/>
    </location>
</feature>
<keyword evidence="1 5" id="KW-0489">Methyltransferase</keyword>
<gene>
    <name evidence="7" type="ORF">FBUS_10387</name>
</gene>